<dbReference type="InterPro" id="IPR051063">
    <property type="entry name" value="PDI"/>
</dbReference>
<protein>
    <recommendedName>
        <fullName evidence="2">protein disulfide-isomerase</fullName>
        <ecNumber evidence="2">5.3.4.1</ecNumber>
    </recommendedName>
</protein>
<dbReference type="InterPro" id="IPR036356">
    <property type="entry name" value="ERp29_C_sf"/>
</dbReference>
<dbReference type="Pfam" id="PF07749">
    <property type="entry name" value="ERp29"/>
    <property type="match status" value="1"/>
</dbReference>
<dbReference type="PANTHER" id="PTHR45672">
    <property type="entry name" value="PROTEIN DISULFIDE-ISOMERASE C17H9.14C-RELATED"/>
    <property type="match status" value="1"/>
</dbReference>
<dbReference type="EC" id="5.3.4.1" evidence="2"/>
<dbReference type="GO" id="GO:0003756">
    <property type="term" value="F:protein disulfide isomerase activity"/>
    <property type="evidence" value="ECO:0007669"/>
    <property type="project" value="UniProtKB-EC"/>
</dbReference>
<evidence type="ECO:0000256" key="6">
    <source>
        <dbReference type="SAM" id="SignalP"/>
    </source>
</evidence>
<dbReference type="Gene3D" id="1.20.1150.12">
    <property type="entry name" value="Endoplasmic reticulum resident protein 29, C-terminal domain"/>
    <property type="match status" value="1"/>
</dbReference>
<dbReference type="InterPro" id="IPR011679">
    <property type="entry name" value="ERp29_C"/>
</dbReference>
<keyword evidence="4" id="KW-0413">Isomerase</keyword>
<dbReference type="PROSITE" id="PS51352">
    <property type="entry name" value="THIOREDOXIN_2"/>
    <property type="match status" value="1"/>
</dbReference>
<evidence type="ECO:0000259" key="7">
    <source>
        <dbReference type="PROSITE" id="PS51352"/>
    </source>
</evidence>
<accession>A0AAW0DIT1</accession>
<keyword evidence="3" id="KW-1015">Disulfide bond</keyword>
<keyword evidence="5" id="KW-0676">Redox-active center</keyword>
<evidence type="ECO:0000256" key="2">
    <source>
        <dbReference type="ARBA" id="ARBA00012723"/>
    </source>
</evidence>
<evidence type="ECO:0000256" key="1">
    <source>
        <dbReference type="ARBA" id="ARBA00001182"/>
    </source>
</evidence>
<evidence type="ECO:0000256" key="5">
    <source>
        <dbReference type="ARBA" id="ARBA00023284"/>
    </source>
</evidence>
<dbReference type="InterPro" id="IPR013766">
    <property type="entry name" value="Thioredoxin_domain"/>
</dbReference>
<dbReference type="Gene3D" id="3.40.30.10">
    <property type="entry name" value="Glutaredoxin"/>
    <property type="match status" value="2"/>
</dbReference>
<feature type="chain" id="PRO_5043396036" description="protein disulfide-isomerase" evidence="6">
    <location>
        <begin position="18"/>
        <end position="374"/>
    </location>
</feature>
<gene>
    <name evidence="8" type="ORF">VNI00_005091</name>
</gene>
<name>A0AAW0DIT1_9AGAR</name>
<comment type="catalytic activity">
    <reaction evidence="1">
        <text>Catalyzes the rearrangement of -S-S- bonds in proteins.</text>
        <dbReference type="EC" id="5.3.4.1"/>
    </reaction>
</comment>
<dbReference type="Pfam" id="PF00085">
    <property type="entry name" value="Thioredoxin"/>
    <property type="match status" value="2"/>
</dbReference>
<organism evidence="8 9">
    <name type="scientific">Paramarasmius palmivorus</name>
    <dbReference type="NCBI Taxonomy" id="297713"/>
    <lineage>
        <taxon>Eukaryota</taxon>
        <taxon>Fungi</taxon>
        <taxon>Dikarya</taxon>
        <taxon>Basidiomycota</taxon>
        <taxon>Agaricomycotina</taxon>
        <taxon>Agaricomycetes</taxon>
        <taxon>Agaricomycetidae</taxon>
        <taxon>Agaricales</taxon>
        <taxon>Marasmiineae</taxon>
        <taxon>Marasmiaceae</taxon>
        <taxon>Paramarasmius</taxon>
    </lineage>
</organism>
<feature type="signal peptide" evidence="6">
    <location>
        <begin position="1"/>
        <end position="17"/>
    </location>
</feature>
<keyword evidence="6" id="KW-0732">Signal</keyword>
<reference evidence="8 9" key="1">
    <citation type="submission" date="2024-01" db="EMBL/GenBank/DDBJ databases">
        <title>A draft genome for a cacao thread blight-causing isolate of Paramarasmius palmivorus.</title>
        <authorList>
            <person name="Baruah I.K."/>
            <person name="Bukari Y."/>
            <person name="Amoako-Attah I."/>
            <person name="Meinhardt L.W."/>
            <person name="Bailey B.A."/>
            <person name="Cohen S.P."/>
        </authorList>
    </citation>
    <scope>NUCLEOTIDE SEQUENCE [LARGE SCALE GENOMIC DNA]</scope>
    <source>
        <strain evidence="8 9">GH-12</strain>
    </source>
</reference>
<evidence type="ECO:0000256" key="4">
    <source>
        <dbReference type="ARBA" id="ARBA00023235"/>
    </source>
</evidence>
<feature type="domain" description="Thioredoxin" evidence="7">
    <location>
        <begin position="124"/>
        <end position="244"/>
    </location>
</feature>
<dbReference type="InterPro" id="IPR036249">
    <property type="entry name" value="Thioredoxin-like_sf"/>
</dbReference>
<dbReference type="Proteomes" id="UP001383192">
    <property type="component" value="Unassembled WGS sequence"/>
</dbReference>
<dbReference type="AlphaFoldDB" id="A0AAW0DIT1"/>
<evidence type="ECO:0000313" key="8">
    <source>
        <dbReference type="EMBL" id="KAK7050979.1"/>
    </source>
</evidence>
<dbReference type="PANTHER" id="PTHR45672:SF11">
    <property type="entry name" value="PROTEIN DISULFIDE-ISOMERASE C17H9.14C"/>
    <property type="match status" value="1"/>
</dbReference>
<sequence>MKFTLAAIISASTLALATNVLELSPDNWDQFVGNGRSGLVNFNHCQKLEPVYEQLADAYSHAQDSVFIGRIEAAEVGRPIKKRYGVTQYPTLKWFSVNGTLEDHFHDLAPRTLYNMAHFVQKNSNIRSSLPPLDYLFLDTNNFDDIALDPTKNVFVAFTAQWCKHCNDMKPAFEKVAKTFANEADVIFATVEGHDAINAPLMKRFKVNQYPTLFFFSKDNKEPEEYIYGLDEAQMIEFLNLKCGYQRSLDGGLNDEAGRIPRFDALARQFAIAPTDQRAQIYQKTEETASSSALSASKHYLHVMKTFLRRDTNELVGEVQRLDTLLKDGSVSHKGADAIKVKLNILRAFINTQGEVGDQAKAEPEIVRKSSGEL</sequence>
<dbReference type="GO" id="GO:0005783">
    <property type="term" value="C:endoplasmic reticulum"/>
    <property type="evidence" value="ECO:0007669"/>
    <property type="project" value="InterPro"/>
</dbReference>
<dbReference type="SUPFAM" id="SSF47933">
    <property type="entry name" value="ERP29 C domain-like"/>
    <property type="match status" value="1"/>
</dbReference>
<evidence type="ECO:0000313" key="9">
    <source>
        <dbReference type="Proteomes" id="UP001383192"/>
    </source>
</evidence>
<evidence type="ECO:0000256" key="3">
    <source>
        <dbReference type="ARBA" id="ARBA00023157"/>
    </source>
</evidence>
<dbReference type="SUPFAM" id="SSF52833">
    <property type="entry name" value="Thioredoxin-like"/>
    <property type="match status" value="2"/>
</dbReference>
<dbReference type="GO" id="GO:0006457">
    <property type="term" value="P:protein folding"/>
    <property type="evidence" value="ECO:0007669"/>
    <property type="project" value="TreeGrafter"/>
</dbReference>
<keyword evidence="9" id="KW-1185">Reference proteome</keyword>
<proteinExistence type="predicted"/>
<comment type="caution">
    <text evidence="8">The sequence shown here is derived from an EMBL/GenBank/DDBJ whole genome shotgun (WGS) entry which is preliminary data.</text>
</comment>
<dbReference type="EMBL" id="JAYKXP010000014">
    <property type="protein sequence ID" value="KAK7050979.1"/>
    <property type="molecule type" value="Genomic_DNA"/>
</dbReference>